<proteinExistence type="predicted"/>
<dbReference type="AlphaFoldDB" id="A0A3B0S125"/>
<protein>
    <recommendedName>
        <fullName evidence="6">Cytochrome c domain-containing protein</fullName>
    </recommendedName>
</protein>
<sequence length="186" mass="19962">MNCTQHLWALGGLLIAALNGSAFAEEPAHPGKATYQRCAACHLPDGAGVPGAYPPLAANVTTFSASEQGRDYLTYVVLKGMSGELSVADQTYRGAMPAIGASLSDAQIADLLNFVIYNAANKALQNLAESTEAPTEQPAQFTEMEIKKRRATIQTSYTRKTIMTLRDEAFQKTLTTTTPIKSSEDE</sequence>
<reference evidence="7" key="1">
    <citation type="submission" date="2018-06" db="EMBL/GenBank/DDBJ databases">
        <authorList>
            <person name="Zhirakovskaya E."/>
        </authorList>
    </citation>
    <scope>NUCLEOTIDE SEQUENCE</scope>
</reference>
<keyword evidence="5" id="KW-0408">Iron</keyword>
<name>A0A3B0S125_9ZZZZ</name>
<keyword evidence="2" id="KW-0349">Heme</keyword>
<evidence type="ECO:0000256" key="2">
    <source>
        <dbReference type="ARBA" id="ARBA00022617"/>
    </source>
</evidence>
<dbReference type="InterPro" id="IPR009056">
    <property type="entry name" value="Cyt_c-like_dom"/>
</dbReference>
<dbReference type="Gene3D" id="1.10.760.10">
    <property type="entry name" value="Cytochrome c-like domain"/>
    <property type="match status" value="1"/>
</dbReference>
<evidence type="ECO:0000256" key="5">
    <source>
        <dbReference type="ARBA" id="ARBA00023004"/>
    </source>
</evidence>
<dbReference type="InterPro" id="IPR051459">
    <property type="entry name" value="Cytochrome_c-type_DH"/>
</dbReference>
<dbReference type="InterPro" id="IPR008168">
    <property type="entry name" value="Cyt_C_IC"/>
</dbReference>
<dbReference type="GO" id="GO:0020037">
    <property type="term" value="F:heme binding"/>
    <property type="evidence" value="ECO:0007669"/>
    <property type="project" value="InterPro"/>
</dbReference>
<dbReference type="GO" id="GO:0005506">
    <property type="term" value="F:iron ion binding"/>
    <property type="evidence" value="ECO:0007669"/>
    <property type="project" value="InterPro"/>
</dbReference>
<dbReference type="GO" id="GO:0009055">
    <property type="term" value="F:electron transfer activity"/>
    <property type="evidence" value="ECO:0007669"/>
    <property type="project" value="InterPro"/>
</dbReference>
<accession>A0A3B0S125</accession>
<dbReference type="PANTHER" id="PTHR35008">
    <property type="entry name" value="BLL4482 PROTEIN-RELATED"/>
    <property type="match status" value="1"/>
</dbReference>
<dbReference type="PANTHER" id="PTHR35008:SF8">
    <property type="entry name" value="ALCOHOL DEHYDROGENASE CYTOCHROME C SUBUNIT"/>
    <property type="match status" value="1"/>
</dbReference>
<dbReference type="SUPFAM" id="SSF46626">
    <property type="entry name" value="Cytochrome c"/>
    <property type="match status" value="1"/>
</dbReference>
<dbReference type="PRINTS" id="PR00605">
    <property type="entry name" value="CYTCHROMECIC"/>
</dbReference>
<keyword evidence="3" id="KW-0479">Metal-binding</keyword>
<gene>
    <name evidence="7" type="ORF">MNBD_ALPHA05-1257</name>
</gene>
<dbReference type="EMBL" id="UOEH01000142">
    <property type="protein sequence ID" value="VAV94526.1"/>
    <property type="molecule type" value="Genomic_DNA"/>
</dbReference>
<keyword evidence="1" id="KW-0813">Transport</keyword>
<dbReference type="Pfam" id="PF00034">
    <property type="entry name" value="Cytochrom_C"/>
    <property type="match status" value="1"/>
</dbReference>
<evidence type="ECO:0000259" key="6">
    <source>
        <dbReference type="PROSITE" id="PS51007"/>
    </source>
</evidence>
<evidence type="ECO:0000256" key="4">
    <source>
        <dbReference type="ARBA" id="ARBA00022982"/>
    </source>
</evidence>
<feature type="domain" description="Cytochrome c" evidence="6">
    <location>
        <begin position="26"/>
        <end position="119"/>
    </location>
</feature>
<evidence type="ECO:0000256" key="1">
    <source>
        <dbReference type="ARBA" id="ARBA00022448"/>
    </source>
</evidence>
<dbReference type="InterPro" id="IPR036909">
    <property type="entry name" value="Cyt_c-like_dom_sf"/>
</dbReference>
<dbReference type="PROSITE" id="PS51007">
    <property type="entry name" value="CYTC"/>
    <property type="match status" value="1"/>
</dbReference>
<organism evidence="7">
    <name type="scientific">hydrothermal vent metagenome</name>
    <dbReference type="NCBI Taxonomy" id="652676"/>
    <lineage>
        <taxon>unclassified sequences</taxon>
        <taxon>metagenomes</taxon>
        <taxon>ecological metagenomes</taxon>
    </lineage>
</organism>
<evidence type="ECO:0000256" key="3">
    <source>
        <dbReference type="ARBA" id="ARBA00022723"/>
    </source>
</evidence>
<keyword evidence="4" id="KW-0249">Electron transport</keyword>
<evidence type="ECO:0000313" key="7">
    <source>
        <dbReference type="EMBL" id="VAV94526.1"/>
    </source>
</evidence>